<dbReference type="OrthoDB" id="5432595at2"/>
<proteinExistence type="predicted"/>
<protein>
    <submittedName>
        <fullName evidence="1">Uncharacterized protein</fullName>
    </submittedName>
</protein>
<dbReference type="Proteomes" id="UP000199581">
    <property type="component" value="Unassembled WGS sequence"/>
</dbReference>
<name>A0A8G2FFF6_DESNO</name>
<dbReference type="EMBL" id="FOTO01000012">
    <property type="protein sequence ID" value="SFM03816.1"/>
    <property type="molecule type" value="Genomic_DNA"/>
</dbReference>
<organism evidence="1 2">
    <name type="scientific">Desulfomicrobium norvegicum (strain DSM 1741 / NCIMB 8310)</name>
    <name type="common">Desulfovibrio baculatus (strain Norway 4)</name>
    <name type="synonym">Desulfovibrio desulfuricans (strain Norway 4)</name>
    <dbReference type="NCBI Taxonomy" id="52561"/>
    <lineage>
        <taxon>Bacteria</taxon>
        <taxon>Pseudomonadati</taxon>
        <taxon>Thermodesulfobacteriota</taxon>
        <taxon>Desulfovibrionia</taxon>
        <taxon>Desulfovibrionales</taxon>
        <taxon>Desulfomicrobiaceae</taxon>
        <taxon>Desulfomicrobium</taxon>
    </lineage>
</organism>
<comment type="caution">
    <text evidence="1">The sequence shown here is derived from an EMBL/GenBank/DDBJ whole genome shotgun (WGS) entry which is preliminary data.</text>
</comment>
<reference evidence="1 2" key="1">
    <citation type="submission" date="2016-10" db="EMBL/GenBank/DDBJ databases">
        <authorList>
            <person name="Varghese N."/>
            <person name="Submissions S."/>
        </authorList>
    </citation>
    <scope>NUCLEOTIDE SEQUENCE [LARGE SCALE GENOMIC DNA]</scope>
    <source>
        <strain evidence="1 2">DSM 1741</strain>
    </source>
</reference>
<evidence type="ECO:0000313" key="1">
    <source>
        <dbReference type="EMBL" id="SFM03816.1"/>
    </source>
</evidence>
<dbReference type="AlphaFoldDB" id="A0A8G2FFF6"/>
<evidence type="ECO:0000313" key="2">
    <source>
        <dbReference type="Proteomes" id="UP000199581"/>
    </source>
</evidence>
<dbReference type="RefSeq" id="WP_092193635.1">
    <property type="nucleotide sequence ID" value="NZ_FOTO01000012.1"/>
</dbReference>
<keyword evidence="2" id="KW-1185">Reference proteome</keyword>
<accession>A0A8G2FFF6</accession>
<gene>
    <name evidence="1" type="ORF">SAMN05421830_11245</name>
</gene>
<sequence length="61" mass="7202">MLINRIQARIFAQLSERLNMDRDEYVHAHSRHYLGRLVSSLESLTEEDGDLWIARAYLQSL</sequence>